<gene>
    <name evidence="4" type="ORF">FC43_GL001609</name>
</gene>
<dbReference type="PANTHER" id="PTHR43479:SF7">
    <property type="entry name" value="TETR-FAMILY TRANSCRIPTIONAL REGULATOR"/>
    <property type="match status" value="1"/>
</dbReference>
<name>A0A0R1UFC1_9LACO</name>
<dbReference type="PROSITE" id="PS50977">
    <property type="entry name" value="HTH_TETR_2"/>
    <property type="match status" value="1"/>
</dbReference>
<evidence type="ECO:0000259" key="3">
    <source>
        <dbReference type="PROSITE" id="PS50977"/>
    </source>
</evidence>
<proteinExistence type="predicted"/>
<dbReference type="Proteomes" id="UP000050816">
    <property type="component" value="Unassembled WGS sequence"/>
</dbReference>
<dbReference type="EMBL" id="AZFK01000042">
    <property type="protein sequence ID" value="KRL89763.1"/>
    <property type="molecule type" value="Genomic_DNA"/>
</dbReference>
<dbReference type="InterPro" id="IPR009057">
    <property type="entry name" value="Homeodomain-like_sf"/>
</dbReference>
<protein>
    <submittedName>
        <fullName evidence="4">TetR family transcriptional regulator</fullName>
    </submittedName>
</protein>
<organism evidence="4 5">
    <name type="scientific">Limosilactobacillus ingluviei DSM 15946</name>
    <dbReference type="NCBI Taxonomy" id="1423760"/>
    <lineage>
        <taxon>Bacteria</taxon>
        <taxon>Bacillati</taxon>
        <taxon>Bacillota</taxon>
        <taxon>Bacilli</taxon>
        <taxon>Lactobacillales</taxon>
        <taxon>Lactobacillaceae</taxon>
        <taxon>Limosilactobacillus</taxon>
    </lineage>
</organism>
<dbReference type="PANTHER" id="PTHR43479">
    <property type="entry name" value="ACREF/ENVCD OPERON REPRESSOR-RELATED"/>
    <property type="match status" value="1"/>
</dbReference>
<dbReference type="Pfam" id="PF14278">
    <property type="entry name" value="TetR_C_8"/>
    <property type="match status" value="1"/>
</dbReference>
<dbReference type="AlphaFoldDB" id="A0A0R1UFC1"/>
<sequence length="211" mass="24033">MVTKKMDPRVIKTRNNLRRALVSLMQRESLSSISVQKITETAHITRGTFYLHYKDKQDFIQTALQDFIDDLFANVMITPPDRRASRVFSLKCAFAYIEQNADVFTVLLGKSVGERFYDQLFERLQGEMMAYVRETRLPVDHSAVPLELQIDFVVSAVLGVISRWLDQGLVYTSRYMTLNVAKMLNGAEGLTAPVTTFFDAQLQVELGIQPA</sequence>
<evidence type="ECO:0000313" key="4">
    <source>
        <dbReference type="EMBL" id="KRL89763.1"/>
    </source>
</evidence>
<dbReference type="InterPro" id="IPR050624">
    <property type="entry name" value="HTH-type_Tx_Regulator"/>
</dbReference>
<dbReference type="Pfam" id="PF00440">
    <property type="entry name" value="TetR_N"/>
    <property type="match status" value="1"/>
</dbReference>
<evidence type="ECO:0000313" key="5">
    <source>
        <dbReference type="Proteomes" id="UP000050816"/>
    </source>
</evidence>
<feature type="DNA-binding region" description="H-T-H motif" evidence="2">
    <location>
        <begin position="34"/>
        <end position="53"/>
    </location>
</feature>
<keyword evidence="1 2" id="KW-0238">DNA-binding</keyword>
<evidence type="ECO:0000256" key="2">
    <source>
        <dbReference type="PROSITE-ProRule" id="PRU00335"/>
    </source>
</evidence>
<dbReference type="GeneID" id="82933623"/>
<dbReference type="GO" id="GO:0003677">
    <property type="term" value="F:DNA binding"/>
    <property type="evidence" value="ECO:0007669"/>
    <property type="project" value="UniProtKB-UniRule"/>
</dbReference>
<feature type="domain" description="HTH tetR-type" evidence="3">
    <location>
        <begin position="11"/>
        <end position="71"/>
    </location>
</feature>
<dbReference type="SUPFAM" id="SSF46689">
    <property type="entry name" value="Homeodomain-like"/>
    <property type="match status" value="1"/>
</dbReference>
<dbReference type="Gene3D" id="1.10.357.10">
    <property type="entry name" value="Tetracycline Repressor, domain 2"/>
    <property type="match status" value="1"/>
</dbReference>
<dbReference type="PATRIC" id="fig|1423760.3.peg.1682"/>
<dbReference type="InterPro" id="IPR001647">
    <property type="entry name" value="HTH_TetR"/>
</dbReference>
<dbReference type="InterPro" id="IPR039532">
    <property type="entry name" value="TetR_C_Firmicutes"/>
</dbReference>
<accession>A0A0R1UFC1</accession>
<dbReference type="RefSeq" id="WP_019205859.1">
    <property type="nucleotide sequence ID" value="NZ_AZFK01000042.1"/>
</dbReference>
<comment type="caution">
    <text evidence="4">The sequence shown here is derived from an EMBL/GenBank/DDBJ whole genome shotgun (WGS) entry which is preliminary data.</text>
</comment>
<evidence type="ECO:0000256" key="1">
    <source>
        <dbReference type="ARBA" id="ARBA00023125"/>
    </source>
</evidence>
<reference evidence="4 5" key="1">
    <citation type="journal article" date="2015" name="Genome Announc.">
        <title>Expanding the biotechnology potential of lactobacilli through comparative genomics of 213 strains and associated genera.</title>
        <authorList>
            <person name="Sun Z."/>
            <person name="Harris H.M."/>
            <person name="McCann A."/>
            <person name="Guo C."/>
            <person name="Argimon S."/>
            <person name="Zhang W."/>
            <person name="Yang X."/>
            <person name="Jeffery I.B."/>
            <person name="Cooney J.C."/>
            <person name="Kagawa T.F."/>
            <person name="Liu W."/>
            <person name="Song Y."/>
            <person name="Salvetti E."/>
            <person name="Wrobel A."/>
            <person name="Rasinkangas P."/>
            <person name="Parkhill J."/>
            <person name="Rea M.C."/>
            <person name="O'Sullivan O."/>
            <person name="Ritari J."/>
            <person name="Douillard F.P."/>
            <person name="Paul Ross R."/>
            <person name="Yang R."/>
            <person name="Briner A.E."/>
            <person name="Felis G.E."/>
            <person name="de Vos W.M."/>
            <person name="Barrangou R."/>
            <person name="Klaenhammer T.R."/>
            <person name="Caufield P.W."/>
            <person name="Cui Y."/>
            <person name="Zhang H."/>
            <person name="O'Toole P.W."/>
        </authorList>
    </citation>
    <scope>NUCLEOTIDE SEQUENCE [LARGE SCALE GENOMIC DNA]</scope>
    <source>
        <strain evidence="4 5">DSM 15946</strain>
    </source>
</reference>